<dbReference type="Proteomes" id="UP001287356">
    <property type="component" value="Unassembled WGS sequence"/>
</dbReference>
<dbReference type="EMBL" id="JAULSN010000008">
    <property type="protein sequence ID" value="KAK3365487.1"/>
    <property type="molecule type" value="Genomic_DNA"/>
</dbReference>
<accession>A0AAE0MZT5</accession>
<sequence>MEVIRSMLACIFGPRSRHQGYTEIFDEKMPLYMHDASYQPDTMAYGTVVHSKPRAGPSRPTDDEIADEIVRLLRQAEWNGNRLQQRIRDVLGERGWNRRTVEVCLDNVIDCVEDGRGYMGSAMRSALDRVTPLADEAFSFPRRHPESLDGFIAIVSVGILMEMQGPWVLPVLGFGEVRGTDCSFKKGEILMFSPYSSVASWWIRKYAEYIPTGSVYAFLRRLDMVDDVE</sequence>
<reference evidence="1" key="1">
    <citation type="journal article" date="2023" name="Mol. Phylogenet. Evol.">
        <title>Genome-scale phylogeny and comparative genomics of the fungal order Sordariales.</title>
        <authorList>
            <person name="Hensen N."/>
            <person name="Bonometti L."/>
            <person name="Westerberg I."/>
            <person name="Brannstrom I.O."/>
            <person name="Guillou S."/>
            <person name="Cros-Aarteil S."/>
            <person name="Calhoun S."/>
            <person name="Haridas S."/>
            <person name="Kuo A."/>
            <person name="Mondo S."/>
            <person name="Pangilinan J."/>
            <person name="Riley R."/>
            <person name="LaButti K."/>
            <person name="Andreopoulos B."/>
            <person name="Lipzen A."/>
            <person name="Chen C."/>
            <person name="Yan M."/>
            <person name="Daum C."/>
            <person name="Ng V."/>
            <person name="Clum A."/>
            <person name="Steindorff A."/>
            <person name="Ohm R.A."/>
            <person name="Martin F."/>
            <person name="Silar P."/>
            <person name="Natvig D.O."/>
            <person name="Lalanne C."/>
            <person name="Gautier V."/>
            <person name="Ament-Velasquez S.L."/>
            <person name="Kruys A."/>
            <person name="Hutchinson M.I."/>
            <person name="Powell A.J."/>
            <person name="Barry K."/>
            <person name="Miller A.N."/>
            <person name="Grigoriev I.V."/>
            <person name="Debuchy R."/>
            <person name="Gladieux P."/>
            <person name="Hiltunen Thoren M."/>
            <person name="Johannesson H."/>
        </authorList>
    </citation>
    <scope>NUCLEOTIDE SEQUENCE</scope>
    <source>
        <strain evidence="1">CBS 958.72</strain>
    </source>
</reference>
<protein>
    <submittedName>
        <fullName evidence="1">Uncharacterized protein</fullName>
    </submittedName>
</protein>
<name>A0AAE0MZT5_9PEZI</name>
<organism evidence="1 2">
    <name type="scientific">Lasiosphaeria ovina</name>
    <dbReference type="NCBI Taxonomy" id="92902"/>
    <lineage>
        <taxon>Eukaryota</taxon>
        <taxon>Fungi</taxon>
        <taxon>Dikarya</taxon>
        <taxon>Ascomycota</taxon>
        <taxon>Pezizomycotina</taxon>
        <taxon>Sordariomycetes</taxon>
        <taxon>Sordariomycetidae</taxon>
        <taxon>Sordariales</taxon>
        <taxon>Lasiosphaeriaceae</taxon>
        <taxon>Lasiosphaeria</taxon>
    </lineage>
</organism>
<reference evidence="1" key="2">
    <citation type="submission" date="2023-06" db="EMBL/GenBank/DDBJ databases">
        <authorList>
            <consortium name="Lawrence Berkeley National Laboratory"/>
            <person name="Haridas S."/>
            <person name="Hensen N."/>
            <person name="Bonometti L."/>
            <person name="Westerberg I."/>
            <person name="Brannstrom I.O."/>
            <person name="Guillou S."/>
            <person name="Cros-Aarteil S."/>
            <person name="Calhoun S."/>
            <person name="Kuo A."/>
            <person name="Mondo S."/>
            <person name="Pangilinan J."/>
            <person name="Riley R."/>
            <person name="Labutti K."/>
            <person name="Andreopoulos B."/>
            <person name="Lipzen A."/>
            <person name="Chen C."/>
            <person name="Yanf M."/>
            <person name="Daum C."/>
            <person name="Ng V."/>
            <person name="Clum A."/>
            <person name="Steindorff A."/>
            <person name="Ohm R."/>
            <person name="Martin F."/>
            <person name="Silar P."/>
            <person name="Natvig D."/>
            <person name="Lalanne C."/>
            <person name="Gautier V."/>
            <person name="Ament-Velasquez S.L."/>
            <person name="Kruys A."/>
            <person name="Hutchinson M.I."/>
            <person name="Powell A.J."/>
            <person name="Barry K."/>
            <person name="Miller A.N."/>
            <person name="Grigoriev I.V."/>
            <person name="Debuchy R."/>
            <person name="Gladieux P."/>
            <person name="Thoren M.H."/>
            <person name="Johannesson H."/>
        </authorList>
    </citation>
    <scope>NUCLEOTIDE SEQUENCE</scope>
    <source>
        <strain evidence="1">CBS 958.72</strain>
    </source>
</reference>
<evidence type="ECO:0000313" key="1">
    <source>
        <dbReference type="EMBL" id="KAK3365487.1"/>
    </source>
</evidence>
<gene>
    <name evidence="1" type="ORF">B0T24DRAFT_651669</name>
</gene>
<proteinExistence type="predicted"/>
<comment type="caution">
    <text evidence="1">The sequence shown here is derived from an EMBL/GenBank/DDBJ whole genome shotgun (WGS) entry which is preliminary data.</text>
</comment>
<evidence type="ECO:0000313" key="2">
    <source>
        <dbReference type="Proteomes" id="UP001287356"/>
    </source>
</evidence>
<keyword evidence="2" id="KW-1185">Reference proteome</keyword>
<dbReference type="AlphaFoldDB" id="A0AAE0MZT5"/>